<evidence type="ECO:0000313" key="2">
    <source>
        <dbReference type="Proteomes" id="UP000835052"/>
    </source>
</evidence>
<gene>
    <name evidence="1" type="ORF">CAUJ_LOCUS3076</name>
</gene>
<dbReference type="AlphaFoldDB" id="A0A8S1GUA6"/>
<evidence type="ECO:0000313" key="1">
    <source>
        <dbReference type="EMBL" id="CAD6187157.1"/>
    </source>
</evidence>
<proteinExistence type="predicted"/>
<dbReference type="Proteomes" id="UP000835052">
    <property type="component" value="Unassembled WGS sequence"/>
</dbReference>
<keyword evidence="2" id="KW-1185">Reference proteome</keyword>
<comment type="caution">
    <text evidence="1">The sequence shown here is derived from an EMBL/GenBank/DDBJ whole genome shotgun (WGS) entry which is preliminary data.</text>
</comment>
<organism evidence="1 2">
    <name type="scientific">Caenorhabditis auriculariae</name>
    <dbReference type="NCBI Taxonomy" id="2777116"/>
    <lineage>
        <taxon>Eukaryota</taxon>
        <taxon>Metazoa</taxon>
        <taxon>Ecdysozoa</taxon>
        <taxon>Nematoda</taxon>
        <taxon>Chromadorea</taxon>
        <taxon>Rhabditida</taxon>
        <taxon>Rhabditina</taxon>
        <taxon>Rhabditomorpha</taxon>
        <taxon>Rhabditoidea</taxon>
        <taxon>Rhabditidae</taxon>
        <taxon>Peloderinae</taxon>
        <taxon>Caenorhabditis</taxon>
    </lineage>
</organism>
<protein>
    <submittedName>
        <fullName evidence="1">Uncharacterized protein</fullName>
    </submittedName>
</protein>
<dbReference type="EMBL" id="CAJGYM010000006">
    <property type="protein sequence ID" value="CAD6187157.1"/>
    <property type="molecule type" value="Genomic_DNA"/>
</dbReference>
<sequence length="78" mass="8519">MRCKSGGGRSDVAVYVARRWVVRVEAVSSELTSSRGMALPSELAAWLLVGLSRGSPFGFFAVKYPKLDQAQQKLAVKF</sequence>
<reference evidence="1" key="1">
    <citation type="submission" date="2020-10" db="EMBL/GenBank/DDBJ databases">
        <authorList>
            <person name="Kikuchi T."/>
        </authorList>
    </citation>
    <scope>NUCLEOTIDE SEQUENCE</scope>
    <source>
        <strain evidence="1">NKZ352</strain>
    </source>
</reference>
<accession>A0A8S1GUA6</accession>
<name>A0A8S1GUA6_9PELO</name>